<dbReference type="Gene3D" id="3.50.50.60">
    <property type="entry name" value="FAD/NAD(P)-binding domain"/>
    <property type="match status" value="1"/>
</dbReference>
<feature type="non-terminal residue" evidence="1">
    <location>
        <position position="152"/>
    </location>
</feature>
<reference evidence="1 2" key="1">
    <citation type="submission" date="2017-09" db="EMBL/GenBank/DDBJ databases">
        <title>Genomics of the genus Arcobacter.</title>
        <authorList>
            <person name="Perez-Cataluna A."/>
            <person name="Figueras M.J."/>
            <person name="Salas-Masso N."/>
        </authorList>
    </citation>
    <scope>NUCLEOTIDE SEQUENCE [LARGE SCALE GENOMIC DNA]</scope>
    <source>
        <strain evidence="1 2">CECT 7834</strain>
    </source>
</reference>
<evidence type="ECO:0000313" key="2">
    <source>
        <dbReference type="Proteomes" id="UP000290378"/>
    </source>
</evidence>
<dbReference type="PANTHER" id="PTHR10632">
    <property type="entry name" value="SULFIDE:QUINONE OXIDOREDUCTASE"/>
    <property type="match status" value="1"/>
</dbReference>
<dbReference type="Proteomes" id="UP000290378">
    <property type="component" value="Unassembled WGS sequence"/>
</dbReference>
<dbReference type="EMBL" id="NXII01000102">
    <property type="protein sequence ID" value="RXI35319.1"/>
    <property type="molecule type" value="Genomic_DNA"/>
</dbReference>
<organism evidence="1 2">
    <name type="scientific">Arcobacter cloacae</name>
    <dbReference type="NCBI Taxonomy" id="1054034"/>
    <lineage>
        <taxon>Bacteria</taxon>
        <taxon>Pseudomonadati</taxon>
        <taxon>Campylobacterota</taxon>
        <taxon>Epsilonproteobacteria</taxon>
        <taxon>Campylobacterales</taxon>
        <taxon>Arcobacteraceae</taxon>
        <taxon>Arcobacter</taxon>
    </lineage>
</organism>
<comment type="caution">
    <text evidence="1">The sequence shown here is derived from an EMBL/GenBank/DDBJ whole genome shotgun (WGS) entry which is preliminary data.</text>
</comment>
<protein>
    <submittedName>
        <fullName evidence="1">Sulfide:quinone reductase</fullName>
    </submittedName>
</protein>
<dbReference type="GO" id="GO:0071949">
    <property type="term" value="F:FAD binding"/>
    <property type="evidence" value="ECO:0007669"/>
    <property type="project" value="TreeGrafter"/>
</dbReference>
<accession>A0AA94JUS0</accession>
<dbReference type="GO" id="GO:0070224">
    <property type="term" value="F:sulfide:quinone oxidoreductase activity"/>
    <property type="evidence" value="ECO:0007669"/>
    <property type="project" value="TreeGrafter"/>
</dbReference>
<sequence>TLGDSSKLISKLKDSGVCSIYSTDGAVATWENMQKLVQDAKAGKKVNAVFTHPNTPIKCGGAPKKIMYLTNSRLEEAGARQNAELTFYPNGGNMFGVKEYHEAILKQFEVRDFKWHYNHNLVGVDLEKKIATFDNFWDEKGEYDADLGEYDI</sequence>
<keyword evidence="2" id="KW-1185">Reference proteome</keyword>
<proteinExistence type="predicted"/>
<dbReference type="InterPro" id="IPR015904">
    <property type="entry name" value="Sulphide_quinone_reductase"/>
</dbReference>
<dbReference type="InterPro" id="IPR036188">
    <property type="entry name" value="FAD/NAD-bd_sf"/>
</dbReference>
<gene>
    <name evidence="1" type="ORF">CP963_14250</name>
</gene>
<evidence type="ECO:0000313" key="1">
    <source>
        <dbReference type="EMBL" id="RXI35319.1"/>
    </source>
</evidence>
<dbReference type="PANTHER" id="PTHR10632:SF2">
    <property type="entry name" value="SULFIDE:QUINONE OXIDOREDUCTASE, MITOCHONDRIAL"/>
    <property type="match status" value="1"/>
</dbReference>
<feature type="non-terminal residue" evidence="1">
    <location>
        <position position="1"/>
    </location>
</feature>
<dbReference type="GO" id="GO:0070221">
    <property type="term" value="P:sulfide oxidation, using sulfide:quinone oxidoreductase"/>
    <property type="evidence" value="ECO:0007669"/>
    <property type="project" value="TreeGrafter"/>
</dbReference>
<dbReference type="AlphaFoldDB" id="A0AA94JUS0"/>
<dbReference type="SUPFAM" id="SSF51905">
    <property type="entry name" value="FAD/NAD(P)-binding domain"/>
    <property type="match status" value="1"/>
</dbReference>
<name>A0AA94JUS0_9BACT</name>